<keyword evidence="3" id="KW-0328">Glycosyltransferase</keyword>
<evidence type="ECO:0000256" key="2">
    <source>
        <dbReference type="ARBA" id="ARBA00022475"/>
    </source>
</evidence>
<dbReference type="Pfam" id="PF13231">
    <property type="entry name" value="PMT_2"/>
    <property type="match status" value="1"/>
</dbReference>
<evidence type="ECO:0000256" key="8">
    <source>
        <dbReference type="SAM" id="Phobius"/>
    </source>
</evidence>
<evidence type="ECO:0000256" key="1">
    <source>
        <dbReference type="ARBA" id="ARBA00004651"/>
    </source>
</evidence>
<evidence type="ECO:0000256" key="7">
    <source>
        <dbReference type="ARBA" id="ARBA00023136"/>
    </source>
</evidence>
<feature type="transmembrane region" description="Helical" evidence="8">
    <location>
        <begin position="229"/>
        <end position="250"/>
    </location>
</feature>
<dbReference type="PANTHER" id="PTHR33908:SF3">
    <property type="entry name" value="UNDECAPRENYL PHOSPHATE-ALPHA-4-AMINO-4-DEOXY-L-ARABINOSE ARABINOSYL TRANSFERASE"/>
    <property type="match status" value="1"/>
</dbReference>
<name>A0ABR8JLD7_9BACT</name>
<evidence type="ECO:0000256" key="3">
    <source>
        <dbReference type="ARBA" id="ARBA00022676"/>
    </source>
</evidence>
<gene>
    <name evidence="10" type="ORF">IC231_11195</name>
</gene>
<dbReference type="InterPro" id="IPR050297">
    <property type="entry name" value="LipidA_mod_glycosyltrf_83"/>
</dbReference>
<feature type="transmembrane region" description="Helical" evidence="8">
    <location>
        <begin position="177"/>
        <end position="193"/>
    </location>
</feature>
<evidence type="ECO:0000259" key="9">
    <source>
        <dbReference type="Pfam" id="PF13231"/>
    </source>
</evidence>
<evidence type="ECO:0000313" key="11">
    <source>
        <dbReference type="Proteomes" id="UP000642468"/>
    </source>
</evidence>
<feature type="transmembrane region" description="Helical" evidence="8">
    <location>
        <begin position="371"/>
        <end position="394"/>
    </location>
</feature>
<protein>
    <submittedName>
        <fullName evidence="10">Glycosyltransferase family 39 protein</fullName>
    </submittedName>
</protein>
<keyword evidence="5 8" id="KW-0812">Transmembrane</keyword>
<feature type="transmembrane region" description="Helical" evidence="8">
    <location>
        <begin position="199"/>
        <end position="217"/>
    </location>
</feature>
<dbReference type="EMBL" id="JACWZZ010000002">
    <property type="protein sequence ID" value="MBD2715604.1"/>
    <property type="molecule type" value="Genomic_DNA"/>
</dbReference>
<accession>A0ABR8JLD7</accession>
<feature type="transmembrane region" description="Helical" evidence="8">
    <location>
        <begin position="129"/>
        <end position="147"/>
    </location>
</feature>
<sequence>MRVASPVSPGRGWRLASVLLVCFFSFFVHLGSAEVNLMESRNFVAAREMAAGGSWLIPTMNGALRLAKPPLPTWTVAAVIQLTGQPDNAALLRLPAAGMSVLLVLFFWGLARELTRPLPGEEEAPGRTAWLAALVLASSLLVITVGREGHWDIFTHSFLMGALWALARGWRAATGGWRWFLLGGLLLGGSILSKGPVALYAMLLPFLLAFGVARLYPDRGALTAARRNGLLLLVLLALLVGLAWPAYLAIQDAVAPAALAVARLEATSWVERHARPFWDYLNFPVFAGIWAPVALLALAVPYARPRAGRFVPYLAVLAWVLLAWLLLSVIPEKKERYMLPLMPPLALLVAGLLHYFETAIRQHQATRLDTLLLRIWTGLLALIFALLPVALFLVRLPGFGPGTLPFTLTALIFGALAVWMIWLLVRKPRPVMLMGISITAMSALLAVLLPVHAAWVNRKGDPGLRRAEALQHNPELDQLPWYTLEELHIKEVWRAGRATPSWPRTPDSVLVRMPGPVAVLASSNVREQLPAAWREQVRLRVIDSFYIDRTREAGYWRVTVVEPLP</sequence>
<comment type="subcellular location">
    <subcellularLocation>
        <location evidence="1">Cell membrane</location>
        <topology evidence="1">Multi-pass membrane protein</topology>
    </subcellularLocation>
</comment>
<evidence type="ECO:0000256" key="4">
    <source>
        <dbReference type="ARBA" id="ARBA00022679"/>
    </source>
</evidence>
<keyword evidence="11" id="KW-1185">Reference proteome</keyword>
<feature type="transmembrane region" description="Helical" evidence="8">
    <location>
        <begin position="337"/>
        <end position="359"/>
    </location>
</feature>
<feature type="transmembrane region" description="Helical" evidence="8">
    <location>
        <begin position="310"/>
        <end position="331"/>
    </location>
</feature>
<dbReference type="Proteomes" id="UP000642468">
    <property type="component" value="Unassembled WGS sequence"/>
</dbReference>
<keyword evidence="4" id="KW-0808">Transferase</keyword>
<feature type="transmembrane region" description="Helical" evidence="8">
    <location>
        <begin position="90"/>
        <end position="108"/>
    </location>
</feature>
<comment type="caution">
    <text evidence="10">The sequence shown here is derived from an EMBL/GenBank/DDBJ whole genome shotgun (WGS) entry which is preliminary data.</text>
</comment>
<feature type="transmembrane region" description="Helical" evidence="8">
    <location>
        <begin position="432"/>
        <end position="455"/>
    </location>
</feature>
<dbReference type="PANTHER" id="PTHR33908">
    <property type="entry name" value="MANNOSYLTRANSFERASE YKCB-RELATED"/>
    <property type="match status" value="1"/>
</dbReference>
<keyword evidence="6 8" id="KW-1133">Transmembrane helix</keyword>
<proteinExistence type="predicted"/>
<keyword evidence="2" id="KW-1003">Cell membrane</keyword>
<evidence type="ECO:0000313" key="10">
    <source>
        <dbReference type="EMBL" id="MBD2715604.1"/>
    </source>
</evidence>
<dbReference type="RefSeq" id="WP_190784589.1">
    <property type="nucleotide sequence ID" value="NZ_JACWZZ010000002.1"/>
</dbReference>
<evidence type="ECO:0000256" key="6">
    <source>
        <dbReference type="ARBA" id="ARBA00022989"/>
    </source>
</evidence>
<evidence type="ECO:0000256" key="5">
    <source>
        <dbReference type="ARBA" id="ARBA00022692"/>
    </source>
</evidence>
<dbReference type="InterPro" id="IPR038731">
    <property type="entry name" value="RgtA/B/C-like"/>
</dbReference>
<feature type="transmembrane region" description="Helical" evidence="8">
    <location>
        <begin position="406"/>
        <end position="425"/>
    </location>
</feature>
<organism evidence="10 11">
    <name type="scientific">Hymenobacter duratus</name>
    <dbReference type="NCBI Taxonomy" id="2771356"/>
    <lineage>
        <taxon>Bacteria</taxon>
        <taxon>Pseudomonadati</taxon>
        <taxon>Bacteroidota</taxon>
        <taxon>Cytophagia</taxon>
        <taxon>Cytophagales</taxon>
        <taxon>Hymenobacteraceae</taxon>
        <taxon>Hymenobacter</taxon>
    </lineage>
</organism>
<keyword evidence="7 8" id="KW-0472">Membrane</keyword>
<feature type="transmembrane region" description="Helical" evidence="8">
    <location>
        <begin position="283"/>
        <end position="303"/>
    </location>
</feature>
<reference evidence="10 11" key="1">
    <citation type="submission" date="2020-09" db="EMBL/GenBank/DDBJ databases">
        <authorList>
            <person name="Kim M.K."/>
        </authorList>
    </citation>
    <scope>NUCLEOTIDE SEQUENCE [LARGE SCALE GENOMIC DNA]</scope>
    <source>
        <strain evidence="10 11">BT646</strain>
    </source>
</reference>
<feature type="domain" description="Glycosyltransferase RgtA/B/C/D-like" evidence="9">
    <location>
        <begin position="68"/>
        <end position="218"/>
    </location>
</feature>